<keyword evidence="1" id="KW-0472">Membrane</keyword>
<feature type="transmembrane region" description="Helical" evidence="1">
    <location>
        <begin position="12"/>
        <end position="32"/>
    </location>
</feature>
<comment type="caution">
    <text evidence="2">The sequence shown here is derived from an EMBL/GenBank/DDBJ whole genome shotgun (WGS) entry which is preliminary data.</text>
</comment>
<dbReference type="EMBL" id="WHLY01000004">
    <property type="protein sequence ID" value="MPR37203.1"/>
    <property type="molecule type" value="Genomic_DNA"/>
</dbReference>
<name>A0A7C9BM04_9BACT</name>
<gene>
    <name evidence="2" type="ORF">GBK04_28675</name>
</gene>
<sequence length="61" mass="6830">MKTDSPNLDKKLLLILIAAYGIVVLIICWFAFDSVLAFFRYILSHTAITSNNGHDLFLSGK</sequence>
<keyword evidence="3" id="KW-1185">Reference proteome</keyword>
<proteinExistence type="predicted"/>
<evidence type="ECO:0000256" key="1">
    <source>
        <dbReference type="SAM" id="Phobius"/>
    </source>
</evidence>
<protein>
    <submittedName>
        <fullName evidence="2">Uncharacterized protein</fullName>
    </submittedName>
</protein>
<evidence type="ECO:0000313" key="3">
    <source>
        <dbReference type="Proteomes" id="UP000479293"/>
    </source>
</evidence>
<organism evidence="2 3">
    <name type="scientific">Salmonirosea aquatica</name>
    <dbReference type="NCBI Taxonomy" id="2654236"/>
    <lineage>
        <taxon>Bacteria</taxon>
        <taxon>Pseudomonadati</taxon>
        <taxon>Bacteroidota</taxon>
        <taxon>Cytophagia</taxon>
        <taxon>Cytophagales</taxon>
        <taxon>Spirosomataceae</taxon>
        <taxon>Salmonirosea</taxon>
    </lineage>
</organism>
<evidence type="ECO:0000313" key="2">
    <source>
        <dbReference type="EMBL" id="MPR37203.1"/>
    </source>
</evidence>
<accession>A0A7C9BM04</accession>
<dbReference type="RefSeq" id="WP_152766504.1">
    <property type="nucleotide sequence ID" value="NZ_WHLY01000004.1"/>
</dbReference>
<keyword evidence="1" id="KW-0812">Transmembrane</keyword>
<reference evidence="2 3" key="1">
    <citation type="submission" date="2019-10" db="EMBL/GenBank/DDBJ databases">
        <title>Draft Genome Sequence of Cytophagaceae sp. SJW1-29.</title>
        <authorList>
            <person name="Choi A."/>
        </authorList>
    </citation>
    <scope>NUCLEOTIDE SEQUENCE [LARGE SCALE GENOMIC DNA]</scope>
    <source>
        <strain evidence="2 3">SJW1-29</strain>
    </source>
</reference>
<dbReference type="Proteomes" id="UP000479293">
    <property type="component" value="Unassembled WGS sequence"/>
</dbReference>
<dbReference type="AlphaFoldDB" id="A0A7C9BM04"/>
<keyword evidence="1" id="KW-1133">Transmembrane helix</keyword>